<dbReference type="EMBL" id="ML991785">
    <property type="protein sequence ID" value="KAF2236422.1"/>
    <property type="molecule type" value="Genomic_DNA"/>
</dbReference>
<protein>
    <recommendedName>
        <fullName evidence="2">DUF7514 domain-containing protein</fullName>
    </recommendedName>
</protein>
<dbReference type="OrthoDB" id="5420895at2759"/>
<dbReference type="PANTHER" id="PTHR39611:SF2">
    <property type="entry name" value="HYDROXYPROLINE-RICH GLYCOPROTEIN DZ-HRGP"/>
    <property type="match status" value="1"/>
</dbReference>
<dbReference type="Pfam" id="PF24355">
    <property type="entry name" value="DUF7514"/>
    <property type="match status" value="1"/>
</dbReference>
<accession>A0A6A6HEP7</accession>
<sequence length="266" mass="29524">MPAETPEQETQEAQQYWGYLVKQDKCGTDLLNRLLRGIANHISATVQPDENCPDLTPSQLAEFYKSVGGDYDVLFIDTVPNSISFIYKSLGCVHSLHPPKGVDKYEDPSIPALKPQGFVTWQTIQLLLGPEEHVPFLQNAVKKFDITDPANGKVFPKLLPPECLPTTPDEDMLTWYDSVSQRLQADAEAVDAEQSDRAQLGAPHYGHGLSPGPGPVGHLSRTESYASTDDDSRYAAAKYFSNPLYRSHGGRPTIIRRYSRDPPRSP</sequence>
<feature type="region of interest" description="Disordered" evidence="1">
    <location>
        <begin position="200"/>
        <end position="229"/>
    </location>
</feature>
<name>A0A6A6HEP7_VIRVR</name>
<feature type="domain" description="DUF7514" evidence="2">
    <location>
        <begin position="18"/>
        <end position="179"/>
    </location>
</feature>
<dbReference type="AlphaFoldDB" id="A0A6A6HEP7"/>
<evidence type="ECO:0000313" key="3">
    <source>
        <dbReference type="EMBL" id="KAF2236422.1"/>
    </source>
</evidence>
<evidence type="ECO:0000313" key="4">
    <source>
        <dbReference type="Proteomes" id="UP000800092"/>
    </source>
</evidence>
<feature type="region of interest" description="Disordered" evidence="1">
    <location>
        <begin position="243"/>
        <end position="266"/>
    </location>
</feature>
<dbReference type="PANTHER" id="PTHR39611">
    <property type="entry name" value="HYDROXYPROLINE-RICH GLYCOPROTEIN DZ-HRGP-RELATED"/>
    <property type="match status" value="1"/>
</dbReference>
<dbReference type="InterPro" id="IPR055936">
    <property type="entry name" value="DUF7514"/>
</dbReference>
<gene>
    <name evidence="3" type="ORF">EV356DRAFT_443354</name>
</gene>
<evidence type="ECO:0000256" key="1">
    <source>
        <dbReference type="SAM" id="MobiDB-lite"/>
    </source>
</evidence>
<reference evidence="3" key="1">
    <citation type="journal article" date="2020" name="Stud. Mycol.">
        <title>101 Dothideomycetes genomes: a test case for predicting lifestyles and emergence of pathogens.</title>
        <authorList>
            <person name="Haridas S."/>
            <person name="Albert R."/>
            <person name="Binder M."/>
            <person name="Bloem J."/>
            <person name="Labutti K."/>
            <person name="Salamov A."/>
            <person name="Andreopoulos B."/>
            <person name="Baker S."/>
            <person name="Barry K."/>
            <person name="Bills G."/>
            <person name="Bluhm B."/>
            <person name="Cannon C."/>
            <person name="Castanera R."/>
            <person name="Culley D."/>
            <person name="Daum C."/>
            <person name="Ezra D."/>
            <person name="Gonzalez J."/>
            <person name="Henrissat B."/>
            <person name="Kuo A."/>
            <person name="Liang C."/>
            <person name="Lipzen A."/>
            <person name="Lutzoni F."/>
            <person name="Magnuson J."/>
            <person name="Mondo S."/>
            <person name="Nolan M."/>
            <person name="Ohm R."/>
            <person name="Pangilinan J."/>
            <person name="Park H.-J."/>
            <person name="Ramirez L."/>
            <person name="Alfaro M."/>
            <person name="Sun H."/>
            <person name="Tritt A."/>
            <person name="Yoshinaga Y."/>
            <person name="Zwiers L.-H."/>
            <person name="Turgeon B."/>
            <person name="Goodwin S."/>
            <person name="Spatafora J."/>
            <person name="Crous P."/>
            <person name="Grigoriev I."/>
        </authorList>
    </citation>
    <scope>NUCLEOTIDE SEQUENCE</scope>
    <source>
        <strain evidence="3">Tuck. ex Michener</strain>
    </source>
</reference>
<keyword evidence="4" id="KW-1185">Reference proteome</keyword>
<proteinExistence type="predicted"/>
<evidence type="ECO:0000259" key="2">
    <source>
        <dbReference type="Pfam" id="PF24355"/>
    </source>
</evidence>
<organism evidence="3 4">
    <name type="scientific">Viridothelium virens</name>
    <name type="common">Speckled blister lichen</name>
    <name type="synonym">Trypethelium virens</name>
    <dbReference type="NCBI Taxonomy" id="1048519"/>
    <lineage>
        <taxon>Eukaryota</taxon>
        <taxon>Fungi</taxon>
        <taxon>Dikarya</taxon>
        <taxon>Ascomycota</taxon>
        <taxon>Pezizomycotina</taxon>
        <taxon>Dothideomycetes</taxon>
        <taxon>Dothideomycetes incertae sedis</taxon>
        <taxon>Trypetheliales</taxon>
        <taxon>Trypetheliaceae</taxon>
        <taxon>Viridothelium</taxon>
    </lineage>
</organism>
<dbReference type="Proteomes" id="UP000800092">
    <property type="component" value="Unassembled WGS sequence"/>
</dbReference>
<feature type="non-terminal residue" evidence="3">
    <location>
        <position position="266"/>
    </location>
</feature>